<dbReference type="CDD" id="cd06225">
    <property type="entry name" value="HAMP"/>
    <property type="match status" value="1"/>
</dbReference>
<keyword evidence="3 10" id="KW-0812">Transmembrane</keyword>
<dbReference type="SUPFAM" id="SSF55073">
    <property type="entry name" value="Nucleotide cyclase"/>
    <property type="match status" value="1"/>
</dbReference>
<reference evidence="13 14" key="2">
    <citation type="submission" date="2018-06" db="EMBL/GenBank/DDBJ databases">
        <title>Metagenomic assembly of (sub)arctic Cyanobacteria and their associated microbiome from non-axenic cultures.</title>
        <authorList>
            <person name="Baurain D."/>
        </authorList>
    </citation>
    <scope>NUCLEOTIDE SEQUENCE [LARGE SCALE GENOMIC DNA]</scope>
    <source>
        <strain evidence="13">ULC066bin1</strain>
    </source>
</reference>
<feature type="coiled-coil region" evidence="9">
    <location>
        <begin position="419"/>
        <end position="481"/>
    </location>
</feature>
<dbReference type="Gene3D" id="6.10.340.10">
    <property type="match status" value="1"/>
</dbReference>
<dbReference type="InterPro" id="IPR001054">
    <property type="entry name" value="A/G_cyclase"/>
</dbReference>
<dbReference type="InterPro" id="IPR003018">
    <property type="entry name" value="GAF"/>
</dbReference>
<dbReference type="GO" id="GO:0035556">
    <property type="term" value="P:intracellular signal transduction"/>
    <property type="evidence" value="ECO:0007669"/>
    <property type="project" value="InterPro"/>
</dbReference>
<dbReference type="GO" id="GO:0005886">
    <property type="term" value="C:plasma membrane"/>
    <property type="evidence" value="ECO:0007669"/>
    <property type="project" value="UniProtKB-SubCell"/>
</dbReference>
<feature type="domain" description="Guanylate cyclase" evidence="11">
    <location>
        <begin position="711"/>
        <end position="838"/>
    </location>
</feature>
<dbReference type="CDD" id="cd07302">
    <property type="entry name" value="CHD"/>
    <property type="match status" value="1"/>
</dbReference>
<dbReference type="GO" id="GO:0009190">
    <property type="term" value="P:cyclic nucleotide biosynthetic process"/>
    <property type="evidence" value="ECO:0007669"/>
    <property type="project" value="InterPro"/>
</dbReference>
<dbReference type="SUPFAM" id="SSF158472">
    <property type="entry name" value="HAMP domain-like"/>
    <property type="match status" value="1"/>
</dbReference>
<dbReference type="SMART" id="SM00044">
    <property type="entry name" value="CYCc"/>
    <property type="match status" value="1"/>
</dbReference>
<gene>
    <name evidence="13" type="ORF">DCF19_21495</name>
</gene>
<evidence type="ECO:0000256" key="5">
    <source>
        <dbReference type="ARBA" id="ARBA00022989"/>
    </source>
</evidence>
<evidence type="ECO:0000259" key="11">
    <source>
        <dbReference type="PROSITE" id="PS50125"/>
    </source>
</evidence>
<evidence type="ECO:0000256" key="10">
    <source>
        <dbReference type="SAM" id="Phobius"/>
    </source>
</evidence>
<evidence type="ECO:0000256" key="9">
    <source>
        <dbReference type="SAM" id="Coils"/>
    </source>
</evidence>
<dbReference type="Pfam" id="PF02743">
    <property type="entry name" value="dCache_1"/>
    <property type="match status" value="1"/>
</dbReference>
<accession>A0A2W4VYZ2</accession>
<protein>
    <recommendedName>
        <fullName evidence="15">Adenylate/guanylate cyclase domain-containing protein</fullName>
    </recommendedName>
</protein>
<proteinExistence type="inferred from homology"/>
<dbReference type="CDD" id="cd12913">
    <property type="entry name" value="PDC1_MCP_like"/>
    <property type="match status" value="1"/>
</dbReference>
<sequence length="888" mass="100025">MFKVALTTHIVKSLKNIPLKVILVVPFVVQICIAVGVVGILSFRNGQQSVSELATRLSGEVSDLISTKLDNYLKIPPQINQANVDAVKLGLLNLKNFQQTGKFFWAQLHLYEVGYINFAFNNQEFIGAERRDNGQLIINETTLARGVTKTASFSTDSEGNRQKLEEVIETSKDVREEAWYADAVKAGKATWTRIYQWDDRPEVLSISHSYPLYDRDRKLIGVLGIDYILTQLNAFLLDLKSDRSSRIFIIERSGLVVGNSNNERSFMLINGKPQRLNILNSNDPLTRATARYLSNEFGGFESIQGKKQLEPILENEKQFIQLQSWRDRDGLDWLIVVVVPESSFMGQIYDRTQFTILFSLAALALAILIGMITARSITAPLLKLSGASQAIADGNLDSRVSIQGTSEVKVLSESFNRMAEMLTESFNRLEKANTELETRVQQRTSELHDSQLSLQRSNFLLQRREQQLRRQQKVLIELTRNKALNLGDFIMAVQNITKSASQTLDVERVSVWLFDNTKTRLHCLDMYVKSSNTHNEADFLGAEQFPIFFAALQETRSLAIEDVQEEDPVVELRQDYLNPLGIVSLLVSAFDLAGELTGILMFEQVEIERCWMLEEISFASSLGELLSLGMEAQERRRVEDNLRIEQMRSEKLLLNVLPKAIAERLKSSQIYTPNNIPTSVVINRPSEPLTNSMSKLRNTGTIVADTFEEVTVLFGDIVGFTEFASAVSATELVNMLNEVFSEFDRLVDFYGLEKIKTIGDSYMAVGGLPLPRPDHAEAIATMALEMQKTISKFIRHDGSSFKLRIGIHTGQAVAGVIGKKKFIYDLWGDTVNIASRMESHGVAGLIQVTEVTYQLLKNKYQFTPKRVIEIKGKGEMVTYFLTGKLDVT</sequence>
<dbReference type="InterPro" id="IPR029016">
    <property type="entry name" value="GAF-like_dom_sf"/>
</dbReference>
<dbReference type="SMART" id="SM00304">
    <property type="entry name" value="HAMP"/>
    <property type="match status" value="1"/>
</dbReference>
<feature type="transmembrane region" description="Helical" evidence="10">
    <location>
        <begin position="354"/>
        <end position="374"/>
    </location>
</feature>
<name>A0A2W4VYZ2_9CYAN</name>
<dbReference type="GO" id="GO:0000166">
    <property type="term" value="F:nucleotide binding"/>
    <property type="evidence" value="ECO:0007669"/>
    <property type="project" value="UniProtKB-KW"/>
</dbReference>
<reference evidence="13 14" key="1">
    <citation type="submission" date="2018-04" db="EMBL/GenBank/DDBJ databases">
        <authorList>
            <person name="Go L.Y."/>
            <person name="Mitchell J.A."/>
        </authorList>
    </citation>
    <scope>NUCLEOTIDE SEQUENCE [LARGE SCALE GENOMIC DNA]</scope>
    <source>
        <strain evidence="13">ULC066bin1</strain>
    </source>
</reference>
<feature type="domain" description="HAMP" evidence="12">
    <location>
        <begin position="375"/>
        <end position="427"/>
    </location>
</feature>
<dbReference type="PANTHER" id="PTHR11920">
    <property type="entry name" value="GUANYLYL CYCLASE"/>
    <property type="match status" value="1"/>
</dbReference>
<dbReference type="InterPro" id="IPR003660">
    <property type="entry name" value="HAMP_dom"/>
</dbReference>
<keyword evidence="6 10" id="KW-0472">Membrane</keyword>
<evidence type="ECO:0000256" key="1">
    <source>
        <dbReference type="ARBA" id="ARBA00004651"/>
    </source>
</evidence>
<evidence type="ECO:0000259" key="12">
    <source>
        <dbReference type="PROSITE" id="PS50885"/>
    </source>
</evidence>
<feature type="transmembrane region" description="Helical" evidence="10">
    <location>
        <begin position="21"/>
        <end position="43"/>
    </location>
</feature>
<dbReference type="Pfam" id="PF00672">
    <property type="entry name" value="HAMP"/>
    <property type="match status" value="1"/>
</dbReference>
<evidence type="ECO:0000256" key="4">
    <source>
        <dbReference type="ARBA" id="ARBA00022741"/>
    </source>
</evidence>
<dbReference type="InterPro" id="IPR029787">
    <property type="entry name" value="Nucleotide_cyclase"/>
</dbReference>
<evidence type="ECO:0000256" key="8">
    <source>
        <dbReference type="RuleBase" id="RU000405"/>
    </source>
</evidence>
<evidence type="ECO:0000256" key="2">
    <source>
        <dbReference type="ARBA" id="ARBA00022475"/>
    </source>
</evidence>
<dbReference type="Proteomes" id="UP000249467">
    <property type="component" value="Unassembled WGS sequence"/>
</dbReference>
<evidence type="ECO:0000256" key="3">
    <source>
        <dbReference type="ARBA" id="ARBA00022692"/>
    </source>
</evidence>
<evidence type="ECO:0008006" key="15">
    <source>
        <dbReference type="Google" id="ProtNLM"/>
    </source>
</evidence>
<evidence type="ECO:0000256" key="6">
    <source>
        <dbReference type="ARBA" id="ARBA00023136"/>
    </source>
</evidence>
<dbReference type="GO" id="GO:0004016">
    <property type="term" value="F:adenylate cyclase activity"/>
    <property type="evidence" value="ECO:0007669"/>
    <property type="project" value="UniProtKB-ARBA"/>
</dbReference>
<dbReference type="Gene3D" id="3.30.70.1230">
    <property type="entry name" value="Nucleotide cyclase"/>
    <property type="match status" value="1"/>
</dbReference>
<dbReference type="Pfam" id="PF00211">
    <property type="entry name" value="Guanylate_cyc"/>
    <property type="match status" value="1"/>
</dbReference>
<dbReference type="Pfam" id="PF01590">
    <property type="entry name" value="GAF"/>
    <property type="match status" value="1"/>
</dbReference>
<evidence type="ECO:0000256" key="7">
    <source>
        <dbReference type="ARBA" id="ARBA00023239"/>
    </source>
</evidence>
<keyword evidence="9" id="KW-0175">Coiled coil</keyword>
<dbReference type="PANTHER" id="PTHR11920:SF335">
    <property type="entry name" value="GUANYLATE CYCLASE"/>
    <property type="match status" value="1"/>
</dbReference>
<dbReference type="PROSITE" id="PS00452">
    <property type="entry name" value="GUANYLATE_CYCLASE_1"/>
    <property type="match status" value="1"/>
</dbReference>
<keyword evidence="4" id="KW-0547">Nucleotide-binding</keyword>
<dbReference type="PROSITE" id="PS50125">
    <property type="entry name" value="GUANYLATE_CYCLASE_2"/>
    <property type="match status" value="1"/>
</dbReference>
<dbReference type="Gene3D" id="3.30.450.20">
    <property type="entry name" value="PAS domain"/>
    <property type="match status" value="1"/>
</dbReference>
<keyword evidence="7 8" id="KW-0456">Lyase</keyword>
<dbReference type="Gene3D" id="3.30.450.40">
    <property type="match status" value="1"/>
</dbReference>
<keyword evidence="5 10" id="KW-1133">Transmembrane helix</keyword>
<dbReference type="PROSITE" id="PS50885">
    <property type="entry name" value="HAMP"/>
    <property type="match status" value="1"/>
</dbReference>
<dbReference type="InterPro" id="IPR033479">
    <property type="entry name" value="dCache_1"/>
</dbReference>
<dbReference type="EMBL" id="QBML01000040">
    <property type="protein sequence ID" value="PZO36487.1"/>
    <property type="molecule type" value="Genomic_DNA"/>
</dbReference>
<comment type="caution">
    <text evidence="13">The sequence shown here is derived from an EMBL/GenBank/DDBJ whole genome shotgun (WGS) entry which is preliminary data.</text>
</comment>
<comment type="similarity">
    <text evidence="8">Belongs to the adenylyl cyclase class-4/guanylyl cyclase family.</text>
</comment>
<keyword evidence="2" id="KW-1003">Cell membrane</keyword>
<evidence type="ECO:0000313" key="13">
    <source>
        <dbReference type="EMBL" id="PZO36487.1"/>
    </source>
</evidence>
<evidence type="ECO:0000313" key="14">
    <source>
        <dbReference type="Proteomes" id="UP000249467"/>
    </source>
</evidence>
<dbReference type="AlphaFoldDB" id="A0A2W4VYZ2"/>
<comment type="subcellular location">
    <subcellularLocation>
        <location evidence="1">Cell membrane</location>
        <topology evidence="1">Multi-pass membrane protein</topology>
    </subcellularLocation>
</comment>
<dbReference type="SUPFAM" id="SSF55781">
    <property type="entry name" value="GAF domain-like"/>
    <property type="match status" value="1"/>
</dbReference>
<dbReference type="InterPro" id="IPR018297">
    <property type="entry name" value="A/G_cyclase_CS"/>
</dbReference>
<organism evidence="13 14">
    <name type="scientific">Pseudanabaena frigida</name>
    <dbReference type="NCBI Taxonomy" id="945775"/>
    <lineage>
        <taxon>Bacteria</taxon>
        <taxon>Bacillati</taxon>
        <taxon>Cyanobacteriota</taxon>
        <taxon>Cyanophyceae</taxon>
        <taxon>Pseudanabaenales</taxon>
        <taxon>Pseudanabaenaceae</taxon>
        <taxon>Pseudanabaena</taxon>
    </lineage>
</organism>
<dbReference type="InterPro" id="IPR050401">
    <property type="entry name" value="Cyclic_nucleotide_synthase"/>
</dbReference>